<comment type="caution">
    <text evidence="1">The sequence shown here is derived from an EMBL/GenBank/DDBJ whole genome shotgun (WGS) entry which is preliminary data.</text>
</comment>
<reference evidence="1 2" key="1">
    <citation type="journal article" date="1979" name="Int. J. Syst. Evol. Microbiol.">
        <title>Bacillus globisporus subsp. marinus subsp. nov.</title>
        <authorList>
            <person name="Liu H."/>
        </authorList>
    </citation>
    <scope>NUCLEOTIDE SEQUENCE [LARGE SCALE GENOMIC DNA]</scope>
    <source>
        <strain evidence="1 2">DSM 1297</strain>
    </source>
</reference>
<dbReference type="InterPro" id="IPR012338">
    <property type="entry name" value="Beta-lactam/transpept-like"/>
</dbReference>
<organism evidence="1 2">
    <name type="scientific">Jeotgalibacillus marinus</name>
    <dbReference type="NCBI Taxonomy" id="86667"/>
    <lineage>
        <taxon>Bacteria</taxon>
        <taxon>Bacillati</taxon>
        <taxon>Bacillota</taxon>
        <taxon>Bacilli</taxon>
        <taxon>Bacillales</taxon>
        <taxon>Caryophanaceae</taxon>
        <taxon>Jeotgalibacillus</taxon>
    </lineage>
</organism>
<keyword evidence="2" id="KW-1185">Reference proteome</keyword>
<evidence type="ECO:0000313" key="1">
    <source>
        <dbReference type="EMBL" id="MEW9503651.1"/>
    </source>
</evidence>
<sequence length="73" mass="7503">AYAALAKLGPASVLTTAVVAPKPPANGTIDGPLVIVGGGDLFLATADYRPSQTEWTLAGEPVTRIEDLADRIK</sequence>
<protein>
    <submittedName>
        <fullName evidence="1">Uncharacterized protein</fullName>
    </submittedName>
</protein>
<feature type="non-terminal residue" evidence="1">
    <location>
        <position position="73"/>
    </location>
</feature>
<name>A0ABV3Q8U8_9BACL</name>
<dbReference type="Proteomes" id="UP001556040">
    <property type="component" value="Unassembled WGS sequence"/>
</dbReference>
<dbReference type="EMBL" id="JBFMIA010000356">
    <property type="protein sequence ID" value="MEW9503651.1"/>
    <property type="molecule type" value="Genomic_DNA"/>
</dbReference>
<feature type="non-terminal residue" evidence="1">
    <location>
        <position position="1"/>
    </location>
</feature>
<dbReference type="Gene3D" id="3.50.80.20">
    <property type="entry name" value="D-Ala-D-Ala carboxypeptidase C, peptidase S13"/>
    <property type="match status" value="1"/>
</dbReference>
<accession>A0ABV3Q8U8</accession>
<evidence type="ECO:0000313" key="2">
    <source>
        <dbReference type="Proteomes" id="UP001556040"/>
    </source>
</evidence>
<gene>
    <name evidence="1" type="ORF">AB1471_18170</name>
</gene>
<proteinExistence type="predicted"/>
<dbReference type="SUPFAM" id="SSF56601">
    <property type="entry name" value="beta-lactamase/transpeptidase-like"/>
    <property type="match status" value="1"/>
</dbReference>
<dbReference type="RefSeq" id="WP_367781108.1">
    <property type="nucleotide sequence ID" value="NZ_JBFMIA010000356.1"/>
</dbReference>